<evidence type="ECO:0000256" key="4">
    <source>
        <dbReference type="ARBA" id="ARBA00022692"/>
    </source>
</evidence>
<dbReference type="RefSeq" id="WP_270110189.1">
    <property type="nucleotide sequence ID" value="NZ_JAPZVP010000008.1"/>
</dbReference>
<comment type="subcellular location">
    <subcellularLocation>
        <location evidence="1">Cell membrane</location>
        <topology evidence="1">Multi-pass membrane protein</topology>
    </subcellularLocation>
</comment>
<proteinExistence type="predicted"/>
<evidence type="ECO:0000313" key="10">
    <source>
        <dbReference type="Proteomes" id="UP001146067"/>
    </source>
</evidence>
<dbReference type="Pfam" id="PF02386">
    <property type="entry name" value="TrkH"/>
    <property type="match status" value="1"/>
</dbReference>
<dbReference type="EMBL" id="JAPZVP010000008">
    <property type="protein sequence ID" value="MDA1360275.1"/>
    <property type="molecule type" value="Genomic_DNA"/>
</dbReference>
<keyword evidence="4 8" id="KW-0812">Transmembrane</keyword>
<evidence type="ECO:0000313" key="9">
    <source>
        <dbReference type="EMBL" id="MDA1360275.1"/>
    </source>
</evidence>
<keyword evidence="6" id="KW-0406">Ion transport</keyword>
<feature type="transmembrane region" description="Helical" evidence="8">
    <location>
        <begin position="127"/>
        <end position="146"/>
    </location>
</feature>
<feature type="transmembrane region" description="Helical" evidence="8">
    <location>
        <begin position="275"/>
        <end position="296"/>
    </location>
</feature>
<dbReference type="GO" id="GO:0030001">
    <property type="term" value="P:metal ion transport"/>
    <property type="evidence" value="ECO:0007669"/>
    <property type="project" value="UniProtKB-ARBA"/>
</dbReference>
<protein>
    <submittedName>
        <fullName evidence="9">TrkH family potassium uptake protein</fullName>
    </submittedName>
</protein>
<keyword evidence="3" id="KW-1003">Cell membrane</keyword>
<dbReference type="Proteomes" id="UP001146067">
    <property type="component" value="Unassembled WGS sequence"/>
</dbReference>
<dbReference type="GO" id="GO:0005886">
    <property type="term" value="C:plasma membrane"/>
    <property type="evidence" value="ECO:0007669"/>
    <property type="project" value="UniProtKB-SubCell"/>
</dbReference>
<comment type="caution">
    <text evidence="9">The sequence shown here is derived from an EMBL/GenBank/DDBJ whole genome shotgun (WGS) entry which is preliminary data.</text>
</comment>
<evidence type="ECO:0000256" key="8">
    <source>
        <dbReference type="SAM" id="Phobius"/>
    </source>
</evidence>
<dbReference type="AlphaFoldDB" id="A0A9X3PKI6"/>
<evidence type="ECO:0000256" key="1">
    <source>
        <dbReference type="ARBA" id="ARBA00004651"/>
    </source>
</evidence>
<dbReference type="GO" id="GO:0008324">
    <property type="term" value="F:monoatomic cation transmembrane transporter activity"/>
    <property type="evidence" value="ECO:0007669"/>
    <property type="project" value="InterPro"/>
</dbReference>
<feature type="transmembrane region" description="Helical" evidence="8">
    <location>
        <begin position="389"/>
        <end position="410"/>
    </location>
</feature>
<evidence type="ECO:0000256" key="5">
    <source>
        <dbReference type="ARBA" id="ARBA00022989"/>
    </source>
</evidence>
<keyword evidence="10" id="KW-1185">Reference proteome</keyword>
<gene>
    <name evidence="9" type="ORF">O1R50_11615</name>
</gene>
<evidence type="ECO:0000256" key="6">
    <source>
        <dbReference type="ARBA" id="ARBA00023065"/>
    </source>
</evidence>
<feature type="transmembrane region" description="Helical" evidence="8">
    <location>
        <begin position="188"/>
        <end position="212"/>
    </location>
</feature>
<accession>A0A9X3PKI6</accession>
<feature type="transmembrane region" description="Helical" evidence="8">
    <location>
        <begin position="416"/>
        <end position="438"/>
    </location>
</feature>
<organism evidence="9 10">
    <name type="scientific">Glycomyces luteolus</name>
    <dbReference type="NCBI Taxonomy" id="2670330"/>
    <lineage>
        <taxon>Bacteria</taxon>
        <taxon>Bacillati</taxon>
        <taxon>Actinomycetota</taxon>
        <taxon>Actinomycetes</taxon>
        <taxon>Glycomycetales</taxon>
        <taxon>Glycomycetaceae</taxon>
        <taxon>Glycomyces</taxon>
    </lineage>
</organism>
<reference evidence="9" key="1">
    <citation type="submission" date="2022-12" db="EMBL/GenBank/DDBJ databases">
        <title>Gycomyces niveus sp.nov.,a novel actinomycete isolated from soil in Shouguan.</title>
        <authorList>
            <person name="Yang X."/>
        </authorList>
    </citation>
    <scope>NUCLEOTIDE SEQUENCE</scope>
    <source>
        <strain evidence="9">NEAU-A15</strain>
    </source>
</reference>
<dbReference type="InterPro" id="IPR003445">
    <property type="entry name" value="Cat_transpt"/>
</dbReference>
<feature type="transmembrane region" description="Helical" evidence="8">
    <location>
        <begin position="158"/>
        <end position="176"/>
    </location>
</feature>
<evidence type="ECO:0000256" key="3">
    <source>
        <dbReference type="ARBA" id="ARBA00022475"/>
    </source>
</evidence>
<keyword evidence="7 8" id="KW-0472">Membrane</keyword>
<dbReference type="PANTHER" id="PTHR32024:SF1">
    <property type="entry name" value="KTR SYSTEM POTASSIUM UPTAKE PROTEIN B"/>
    <property type="match status" value="1"/>
</dbReference>
<sequence length="455" mass="48445">MRRALRHPARLVPLAFLAFILAGAALLMLPVSTETPEAAPPLTALFTSVSAVCVTGLVVVDTSTYWSGFGEAVITVLIQVGGFGIITAATLLGILTVGRMRLSNRLLAASENQALSLGDIGAVVRRVAVITVSVEAVVALVLYLRFRYYYDFPVGEALWYGVFHAVSSFNNAGFGLEADSLMQWVTDPFVTVPVTAALIIGGIGFPVIVEVLRKSRLTRAMRGDRRRRPSPGWSVHTKLTLLTTAVLLAVGFAAYAVFEWTNPATLGPMNVGDKLWAAFVAGAMPRTAGFNNLSMADLTHETWMVTDALMFIGGGSSSTAGGIKVTTFVLLAVVIWSEIRGEPDVAVFGRKIPGSTQRQALTVALLGVAIVAVGTALVMIETEFSLDQVLFESISAFATVGLSTGITAALPPFSQLVMIVLMFAGRVGIVSLATALALRSRHRRYSFPEERPLVG</sequence>
<keyword evidence="2" id="KW-0813">Transport</keyword>
<dbReference type="PANTHER" id="PTHR32024">
    <property type="entry name" value="TRK SYSTEM POTASSIUM UPTAKE PROTEIN TRKG-RELATED"/>
    <property type="match status" value="1"/>
</dbReference>
<feature type="transmembrane region" description="Helical" evidence="8">
    <location>
        <begin position="359"/>
        <end position="380"/>
    </location>
</feature>
<name>A0A9X3PKI6_9ACTN</name>
<keyword evidence="5 8" id="KW-1133">Transmembrane helix</keyword>
<evidence type="ECO:0000256" key="7">
    <source>
        <dbReference type="ARBA" id="ARBA00023136"/>
    </source>
</evidence>
<feature type="transmembrane region" description="Helical" evidence="8">
    <location>
        <begin position="43"/>
        <end position="60"/>
    </location>
</feature>
<feature type="transmembrane region" description="Helical" evidence="8">
    <location>
        <begin position="72"/>
        <end position="97"/>
    </location>
</feature>
<feature type="transmembrane region" description="Helical" evidence="8">
    <location>
        <begin position="308"/>
        <end position="339"/>
    </location>
</feature>
<evidence type="ECO:0000256" key="2">
    <source>
        <dbReference type="ARBA" id="ARBA00022448"/>
    </source>
</evidence>
<feature type="transmembrane region" description="Helical" evidence="8">
    <location>
        <begin position="233"/>
        <end position="255"/>
    </location>
</feature>